<dbReference type="CDD" id="cd02619">
    <property type="entry name" value="Peptidase_C1"/>
    <property type="match status" value="1"/>
</dbReference>
<evidence type="ECO:0000313" key="2">
    <source>
        <dbReference type="EMBL" id="AEE51830.1"/>
    </source>
</evidence>
<dbReference type="InterPro" id="IPR038765">
    <property type="entry name" value="Papain-like_cys_pep_sf"/>
</dbReference>
<dbReference type="EMBL" id="CP002691">
    <property type="protein sequence ID" value="AEE51830.1"/>
    <property type="molecule type" value="Genomic_DNA"/>
</dbReference>
<keyword evidence="3" id="KW-1185">Reference proteome</keyword>
<proteinExistence type="predicted"/>
<evidence type="ECO:0000259" key="1">
    <source>
        <dbReference type="SMART" id="SM00645"/>
    </source>
</evidence>
<dbReference type="GO" id="GO:0008234">
    <property type="term" value="F:cysteine-type peptidase activity"/>
    <property type="evidence" value="ECO:0007669"/>
    <property type="project" value="InterPro"/>
</dbReference>
<gene>
    <name evidence="2" type="ordered locus">Halhy_3982</name>
</gene>
<dbReference type="SUPFAM" id="SSF54001">
    <property type="entry name" value="Cysteine proteinases"/>
    <property type="match status" value="1"/>
</dbReference>
<feature type="domain" description="Peptidase C1A papain C-terminal" evidence="1">
    <location>
        <begin position="53"/>
        <end position="277"/>
    </location>
</feature>
<dbReference type="STRING" id="760192.Halhy_3982"/>
<dbReference type="Pfam" id="PF00112">
    <property type="entry name" value="Peptidase_C1"/>
    <property type="match status" value="1"/>
</dbReference>
<name>F4L4G1_HALH1</name>
<sequence length="499" mass="55195">MIGMKRKGILLGMLIIGFLQHSSGQSTGLLCSETKYRSIPLLPSYSGLKYNEVPLRVSLRQHCPVPGDQQRMGSCVGWAVGYGALTLMRAQRLGLNDPSKITQMANSAAFVYNQIRLQSDDCSAGAYIEDALALLKTKGDCLENSFNYKKVDCTTSPGPSPSAEALQYRIQDFAAVFNTQEVPKSKISKACKVLATQTPLVVGIAVTPDFWEIKPGTQLWDPAENALPSSHHALLLVGYDNVEKQFEFMNSFGASWGRNGFIRIKYDDFARLCKYAYVLLPEERTESLVQAQPQVKETPSIPASALSGAFAFRKPSGYLSTSDGQEIPYYEEVATRWNNSLGVYETQQASFEVGDVFQLVAREIPRGRYAYVFSQSPGSKINFHFPKMDNNVPTAGFVLESTAEIIIPGEESVLQLPLPGEDFLCILYSHAPIQDMPQRLILLEKSPGEFAERVQKVFADITIPLTQVRYNEDKMAFSARLDPSTGKIAVPLILKVLAQ</sequence>
<dbReference type="SMART" id="SM00645">
    <property type="entry name" value="Pept_C1"/>
    <property type="match status" value="1"/>
</dbReference>
<dbReference type="HOGENOM" id="CLU_034734_0_0_10"/>
<dbReference type="Proteomes" id="UP000008461">
    <property type="component" value="Chromosome"/>
</dbReference>
<organism evidence="2 3">
    <name type="scientific">Haliscomenobacter hydrossis (strain ATCC 27775 / DSM 1100 / LMG 10767 / O)</name>
    <dbReference type="NCBI Taxonomy" id="760192"/>
    <lineage>
        <taxon>Bacteria</taxon>
        <taxon>Pseudomonadati</taxon>
        <taxon>Bacteroidota</taxon>
        <taxon>Saprospiria</taxon>
        <taxon>Saprospirales</taxon>
        <taxon>Haliscomenobacteraceae</taxon>
        <taxon>Haliscomenobacter</taxon>
    </lineage>
</organism>
<protein>
    <submittedName>
        <fullName evidence="2">Peptidase C1A papain</fullName>
    </submittedName>
</protein>
<dbReference type="OrthoDB" id="3648721at2"/>
<evidence type="ECO:0000313" key="3">
    <source>
        <dbReference type="Proteomes" id="UP000008461"/>
    </source>
</evidence>
<reference key="2">
    <citation type="submission" date="2011-04" db="EMBL/GenBank/DDBJ databases">
        <title>Complete sequence of chromosome of Haliscomenobacter hydrossis DSM 1100.</title>
        <authorList>
            <consortium name="US DOE Joint Genome Institute (JGI-PGF)"/>
            <person name="Lucas S."/>
            <person name="Han J."/>
            <person name="Lapidus A."/>
            <person name="Bruce D."/>
            <person name="Goodwin L."/>
            <person name="Pitluck S."/>
            <person name="Peters L."/>
            <person name="Kyrpides N."/>
            <person name="Mavromatis K."/>
            <person name="Ivanova N."/>
            <person name="Ovchinnikova G."/>
            <person name="Pagani I."/>
            <person name="Daligault H."/>
            <person name="Detter J.C."/>
            <person name="Han C."/>
            <person name="Land M."/>
            <person name="Hauser L."/>
            <person name="Markowitz V."/>
            <person name="Cheng J.-F."/>
            <person name="Hugenholtz P."/>
            <person name="Woyke T."/>
            <person name="Wu D."/>
            <person name="Verbarg S."/>
            <person name="Frueling A."/>
            <person name="Brambilla E."/>
            <person name="Klenk H.-P."/>
            <person name="Eisen J.A."/>
        </authorList>
    </citation>
    <scope>NUCLEOTIDE SEQUENCE</scope>
    <source>
        <strain>DSM 1100</strain>
    </source>
</reference>
<dbReference type="GO" id="GO:0006508">
    <property type="term" value="P:proteolysis"/>
    <property type="evidence" value="ECO:0007669"/>
    <property type="project" value="InterPro"/>
</dbReference>
<dbReference type="Gene3D" id="3.90.70.10">
    <property type="entry name" value="Cysteine proteinases"/>
    <property type="match status" value="1"/>
</dbReference>
<dbReference type="InterPro" id="IPR000668">
    <property type="entry name" value="Peptidase_C1A_C"/>
</dbReference>
<dbReference type="AlphaFoldDB" id="F4L4G1"/>
<reference evidence="2 3" key="1">
    <citation type="journal article" date="2011" name="Stand. Genomic Sci.">
        <title>Complete genome sequence of Haliscomenobacter hydrossis type strain (O).</title>
        <authorList>
            <consortium name="US DOE Joint Genome Institute (JGI-PGF)"/>
            <person name="Daligault H."/>
            <person name="Lapidus A."/>
            <person name="Zeytun A."/>
            <person name="Nolan M."/>
            <person name="Lucas S."/>
            <person name="Del Rio T.G."/>
            <person name="Tice H."/>
            <person name="Cheng J.F."/>
            <person name="Tapia R."/>
            <person name="Han C."/>
            <person name="Goodwin L."/>
            <person name="Pitluck S."/>
            <person name="Liolios K."/>
            <person name="Pagani I."/>
            <person name="Ivanova N."/>
            <person name="Huntemann M."/>
            <person name="Mavromatis K."/>
            <person name="Mikhailova N."/>
            <person name="Pati A."/>
            <person name="Chen A."/>
            <person name="Palaniappan K."/>
            <person name="Land M."/>
            <person name="Hauser L."/>
            <person name="Brambilla E.M."/>
            <person name="Rohde M."/>
            <person name="Verbarg S."/>
            <person name="Goker M."/>
            <person name="Bristow J."/>
            <person name="Eisen J.A."/>
            <person name="Markowitz V."/>
            <person name="Hugenholtz P."/>
            <person name="Kyrpides N.C."/>
            <person name="Klenk H.P."/>
            <person name="Woyke T."/>
        </authorList>
    </citation>
    <scope>NUCLEOTIDE SEQUENCE [LARGE SCALE GENOMIC DNA]</scope>
    <source>
        <strain evidence="3">ATCC 27775 / DSM 1100 / LMG 10767 / O</strain>
    </source>
</reference>
<dbReference type="KEGG" id="hhy:Halhy_3982"/>
<dbReference type="eggNOG" id="COG4870">
    <property type="taxonomic scope" value="Bacteria"/>
</dbReference>
<accession>F4L4G1</accession>